<evidence type="ECO:0000313" key="2">
    <source>
        <dbReference type="EMBL" id="MFI6498617.1"/>
    </source>
</evidence>
<dbReference type="Pfam" id="PF03995">
    <property type="entry name" value="Inhibitor_I36"/>
    <property type="match status" value="1"/>
</dbReference>
<keyword evidence="3" id="KW-1185">Reference proteome</keyword>
<proteinExistence type="predicted"/>
<reference evidence="2 3" key="1">
    <citation type="submission" date="2024-10" db="EMBL/GenBank/DDBJ databases">
        <title>The Natural Products Discovery Center: Release of the First 8490 Sequenced Strains for Exploring Actinobacteria Biosynthetic Diversity.</title>
        <authorList>
            <person name="Kalkreuter E."/>
            <person name="Kautsar S.A."/>
            <person name="Yang D."/>
            <person name="Bader C.D."/>
            <person name="Teijaro C.N."/>
            <person name="Fluegel L."/>
            <person name="Davis C.M."/>
            <person name="Simpson J.R."/>
            <person name="Lauterbach L."/>
            <person name="Steele A.D."/>
            <person name="Gui C."/>
            <person name="Meng S."/>
            <person name="Li G."/>
            <person name="Viehrig K."/>
            <person name="Ye F."/>
            <person name="Su P."/>
            <person name="Kiefer A.F."/>
            <person name="Nichols A."/>
            <person name="Cepeda A.J."/>
            <person name="Yan W."/>
            <person name="Fan B."/>
            <person name="Jiang Y."/>
            <person name="Adhikari A."/>
            <person name="Zheng C.-J."/>
            <person name="Schuster L."/>
            <person name="Cowan T.M."/>
            <person name="Smanski M.J."/>
            <person name="Chevrette M.G."/>
            <person name="De Carvalho L.P.S."/>
            <person name="Shen B."/>
        </authorList>
    </citation>
    <scope>NUCLEOTIDE SEQUENCE [LARGE SCALE GENOMIC DNA]</scope>
    <source>
        <strain evidence="2 3">NPDC050545</strain>
    </source>
</reference>
<dbReference type="EMBL" id="JBITGY010000003">
    <property type="protein sequence ID" value="MFI6498617.1"/>
    <property type="molecule type" value="Genomic_DNA"/>
</dbReference>
<feature type="chain" id="PRO_5045420451" evidence="1">
    <location>
        <begin position="26"/>
        <end position="161"/>
    </location>
</feature>
<evidence type="ECO:0000313" key="3">
    <source>
        <dbReference type="Proteomes" id="UP001612741"/>
    </source>
</evidence>
<sequence length="161" mass="16714">MRIISVILGAVALVLATLAPTSAAAAAPAAPASAAPAAPAPASAARDWFYIGAGTAACPNRHLCLWVQVNFGAWGVAWPAGRNTADFATIPCHENRCTDPRDGFDDEASSWYNNNTGLKYCVSEHAFGGGRDNTMPNGTHGNFTTTGWNDLASSLSYIGCP</sequence>
<comment type="caution">
    <text evidence="2">The sequence shown here is derived from an EMBL/GenBank/DDBJ whole genome shotgun (WGS) entry which is preliminary data.</text>
</comment>
<accession>A0ABW7YSG2</accession>
<feature type="signal peptide" evidence="1">
    <location>
        <begin position="1"/>
        <end position="25"/>
    </location>
</feature>
<protein>
    <submittedName>
        <fullName evidence="2">Peptidase inhibitor family I36 protein</fullName>
    </submittedName>
</protein>
<name>A0ABW7YSG2_9ACTN</name>
<organism evidence="2 3">
    <name type="scientific">Nonomuraea typhae</name>
    <dbReference type="NCBI Taxonomy" id="2603600"/>
    <lineage>
        <taxon>Bacteria</taxon>
        <taxon>Bacillati</taxon>
        <taxon>Actinomycetota</taxon>
        <taxon>Actinomycetes</taxon>
        <taxon>Streptosporangiales</taxon>
        <taxon>Streptosporangiaceae</taxon>
        <taxon>Nonomuraea</taxon>
    </lineage>
</organism>
<dbReference type="Proteomes" id="UP001612741">
    <property type="component" value="Unassembled WGS sequence"/>
</dbReference>
<dbReference type="Gene3D" id="2.60.20.10">
    <property type="entry name" value="Crystallins"/>
    <property type="match status" value="1"/>
</dbReference>
<dbReference type="RefSeq" id="WP_397081850.1">
    <property type="nucleotide sequence ID" value="NZ_JBITGY010000003.1"/>
</dbReference>
<gene>
    <name evidence="2" type="ORF">ACIBG2_14595</name>
</gene>
<keyword evidence="1" id="KW-0732">Signal</keyword>
<evidence type="ECO:0000256" key="1">
    <source>
        <dbReference type="SAM" id="SignalP"/>
    </source>
</evidence>